<dbReference type="Proteomes" id="UP001164929">
    <property type="component" value="Chromosome 10"/>
</dbReference>
<protein>
    <submittedName>
        <fullName evidence="1">Uncharacterized protein</fullName>
    </submittedName>
</protein>
<dbReference type="EMBL" id="JAQIZT010000010">
    <property type="protein sequence ID" value="KAJ6983526.1"/>
    <property type="molecule type" value="Genomic_DNA"/>
</dbReference>
<sequence>MQDFASWEAQALLMEWSEKGNPGSSSLLVLKNNLGSISVLLRAFQLGTGEEKKVRDIVLRFAYLRLFHQDGCHVHEPSPEGQILGRSKYHLIQIFETIIADQAGVLPVVVGNIWRKLMILFL</sequence>
<comment type="caution">
    <text evidence="1">The sequence shown here is derived from an EMBL/GenBank/DDBJ whole genome shotgun (WGS) entry which is preliminary data.</text>
</comment>
<keyword evidence="2" id="KW-1185">Reference proteome</keyword>
<reference evidence="1" key="1">
    <citation type="journal article" date="2023" name="Mol. Ecol. Resour.">
        <title>Chromosome-level genome assembly of a triploid poplar Populus alba 'Berolinensis'.</title>
        <authorList>
            <person name="Chen S."/>
            <person name="Yu Y."/>
            <person name="Wang X."/>
            <person name="Wang S."/>
            <person name="Zhang T."/>
            <person name="Zhou Y."/>
            <person name="He R."/>
            <person name="Meng N."/>
            <person name="Wang Y."/>
            <person name="Liu W."/>
            <person name="Liu Z."/>
            <person name="Liu J."/>
            <person name="Guo Q."/>
            <person name="Huang H."/>
            <person name="Sederoff R.R."/>
            <person name="Wang G."/>
            <person name="Qu G."/>
            <person name="Chen S."/>
        </authorList>
    </citation>
    <scope>NUCLEOTIDE SEQUENCE</scope>
    <source>
        <strain evidence="1">SC-2020</strain>
    </source>
</reference>
<evidence type="ECO:0000313" key="2">
    <source>
        <dbReference type="Proteomes" id="UP001164929"/>
    </source>
</evidence>
<name>A0AAD6Q932_9ROSI</name>
<evidence type="ECO:0000313" key="1">
    <source>
        <dbReference type="EMBL" id="KAJ6983526.1"/>
    </source>
</evidence>
<organism evidence="1 2">
    <name type="scientific">Populus alba x Populus x berolinensis</name>
    <dbReference type="NCBI Taxonomy" id="444605"/>
    <lineage>
        <taxon>Eukaryota</taxon>
        <taxon>Viridiplantae</taxon>
        <taxon>Streptophyta</taxon>
        <taxon>Embryophyta</taxon>
        <taxon>Tracheophyta</taxon>
        <taxon>Spermatophyta</taxon>
        <taxon>Magnoliopsida</taxon>
        <taxon>eudicotyledons</taxon>
        <taxon>Gunneridae</taxon>
        <taxon>Pentapetalae</taxon>
        <taxon>rosids</taxon>
        <taxon>fabids</taxon>
        <taxon>Malpighiales</taxon>
        <taxon>Salicaceae</taxon>
        <taxon>Saliceae</taxon>
        <taxon>Populus</taxon>
    </lineage>
</organism>
<dbReference type="AlphaFoldDB" id="A0AAD6Q932"/>
<gene>
    <name evidence="1" type="ORF">NC653_026367</name>
</gene>
<accession>A0AAD6Q932</accession>
<proteinExistence type="predicted"/>